<dbReference type="Proteomes" id="UP000007148">
    <property type="component" value="Unassembled WGS sequence"/>
</dbReference>
<accession>G4T7Z2</accession>
<dbReference type="InParanoid" id="G4T7Z2"/>
<keyword evidence="3" id="KW-1185">Reference proteome</keyword>
<feature type="region of interest" description="Disordered" evidence="1">
    <location>
        <begin position="135"/>
        <end position="164"/>
    </location>
</feature>
<dbReference type="EMBL" id="CAFZ01000014">
    <property type="protein sequence ID" value="CCA67444.1"/>
    <property type="molecule type" value="Genomic_DNA"/>
</dbReference>
<evidence type="ECO:0000313" key="2">
    <source>
        <dbReference type="EMBL" id="CCA67444.1"/>
    </source>
</evidence>
<sequence>MGSIIVGFQPLPFLLSSTLTFRHCGTALYLKSIANSREESAVLQVNDACSPEPGFTCKNHVNDTGSESKHCLSVSSLARACSHPMMQILDTYGGRATGKWGGSSSSCAAADPDPIGIISRSISCTHFSVSVSECPVPAQQGNQPMNFDNDYRQSRHISDSKPKQ</sequence>
<name>G4T7Z2_SERID</name>
<dbReference type="HOGENOM" id="CLU_1619669_0_0_1"/>
<feature type="compositionally biased region" description="Basic and acidic residues" evidence="1">
    <location>
        <begin position="149"/>
        <end position="164"/>
    </location>
</feature>
<protein>
    <submittedName>
        <fullName evidence="2">Uncharacterized protein</fullName>
    </submittedName>
</protein>
<comment type="caution">
    <text evidence="2">The sequence shown here is derived from an EMBL/GenBank/DDBJ whole genome shotgun (WGS) entry which is preliminary data.</text>
</comment>
<organism evidence="2 3">
    <name type="scientific">Serendipita indica (strain DSM 11827)</name>
    <name type="common">Root endophyte fungus</name>
    <name type="synonym">Piriformospora indica</name>
    <dbReference type="NCBI Taxonomy" id="1109443"/>
    <lineage>
        <taxon>Eukaryota</taxon>
        <taxon>Fungi</taxon>
        <taxon>Dikarya</taxon>
        <taxon>Basidiomycota</taxon>
        <taxon>Agaricomycotina</taxon>
        <taxon>Agaricomycetes</taxon>
        <taxon>Sebacinales</taxon>
        <taxon>Serendipitaceae</taxon>
        <taxon>Serendipita</taxon>
    </lineage>
</organism>
<reference evidence="2 3" key="1">
    <citation type="journal article" date="2011" name="PLoS Pathog.">
        <title>Endophytic Life Strategies Decoded by Genome and Transcriptome Analyses of the Mutualistic Root Symbiont Piriformospora indica.</title>
        <authorList>
            <person name="Zuccaro A."/>
            <person name="Lahrmann U."/>
            <person name="Guldener U."/>
            <person name="Langen G."/>
            <person name="Pfiffi S."/>
            <person name="Biedenkopf D."/>
            <person name="Wong P."/>
            <person name="Samans B."/>
            <person name="Grimm C."/>
            <person name="Basiewicz M."/>
            <person name="Murat C."/>
            <person name="Martin F."/>
            <person name="Kogel K.H."/>
        </authorList>
    </citation>
    <scope>NUCLEOTIDE SEQUENCE [LARGE SCALE GENOMIC DNA]</scope>
    <source>
        <strain evidence="2 3">DSM 11827</strain>
    </source>
</reference>
<evidence type="ECO:0000313" key="3">
    <source>
        <dbReference type="Proteomes" id="UP000007148"/>
    </source>
</evidence>
<gene>
    <name evidence="2" type="ORF">PIIN_01275</name>
</gene>
<dbReference type="AlphaFoldDB" id="G4T7Z2"/>
<evidence type="ECO:0000256" key="1">
    <source>
        <dbReference type="SAM" id="MobiDB-lite"/>
    </source>
</evidence>
<proteinExistence type="predicted"/>